<evidence type="ECO:0000256" key="1">
    <source>
        <dbReference type="SAM" id="MobiDB-lite"/>
    </source>
</evidence>
<reference evidence="2 3" key="1">
    <citation type="journal article" date="2021" name="Commun. Biol.">
        <title>The genome of Shorea leprosula (Dipterocarpaceae) highlights the ecological relevance of drought in aseasonal tropical rainforests.</title>
        <authorList>
            <person name="Ng K.K.S."/>
            <person name="Kobayashi M.J."/>
            <person name="Fawcett J.A."/>
            <person name="Hatakeyama M."/>
            <person name="Paape T."/>
            <person name="Ng C.H."/>
            <person name="Ang C.C."/>
            <person name="Tnah L.H."/>
            <person name="Lee C.T."/>
            <person name="Nishiyama T."/>
            <person name="Sese J."/>
            <person name="O'Brien M.J."/>
            <person name="Copetti D."/>
            <person name="Mohd Noor M.I."/>
            <person name="Ong R.C."/>
            <person name="Putra M."/>
            <person name="Sireger I.Z."/>
            <person name="Indrioko S."/>
            <person name="Kosugi Y."/>
            <person name="Izuno A."/>
            <person name="Isagi Y."/>
            <person name="Lee S.L."/>
            <person name="Shimizu K.K."/>
        </authorList>
    </citation>
    <scope>NUCLEOTIDE SEQUENCE [LARGE SCALE GENOMIC DNA]</scope>
    <source>
        <strain evidence="2">214</strain>
    </source>
</reference>
<protein>
    <submittedName>
        <fullName evidence="2">Uncharacterized protein</fullName>
    </submittedName>
</protein>
<accession>A0AAV5MIB4</accession>
<gene>
    <name evidence="2" type="ORF">SLEP1_g55146</name>
</gene>
<sequence>MDHYTRQKNPKEPDVVPQEVIDLESMDIEDTIFLTGFDIKQFFHVNQTIFIIGYWSDRFNRSVRSGFKNLGNNGEEKEDQFVSGLKIQNDAKVQIDGCKVAEEAQDEGGLEDVLGLSDNDDDETILARDNLRNFRANQIGVASSSARAGNVDVGVQDENDGETQFDDEVSYISTSNEEDEEIDHVLTGFDIKQFFHVNQTIFIIGNNGKEEEDQFVSGLKVQNDAKVQTDGCKVAEEAQDEGGLEDVLGLSDNDDDETILARDNLRNFRANQIGVASSSVRAAIIFSNVDVVVQDEDYGETQSDDEVSYISTSNEEDEEVNHGRRRKARHKVQNDAKVQTNGCKVAEEAQEEGGLEDVPGLSDNDDDETVLARDNLRNFRANQIGVASSSTRASNVDVGVQDEDDGETQFDDEVSYISTSNEEDEEVDHGRRRKARHKVYKEVEGIPKIELGMIFLNEKQF</sequence>
<name>A0AAV5MIB4_9ROSI</name>
<dbReference type="AlphaFoldDB" id="A0AAV5MIB4"/>
<keyword evidence="3" id="KW-1185">Reference proteome</keyword>
<organism evidence="2 3">
    <name type="scientific">Rubroshorea leprosula</name>
    <dbReference type="NCBI Taxonomy" id="152421"/>
    <lineage>
        <taxon>Eukaryota</taxon>
        <taxon>Viridiplantae</taxon>
        <taxon>Streptophyta</taxon>
        <taxon>Embryophyta</taxon>
        <taxon>Tracheophyta</taxon>
        <taxon>Spermatophyta</taxon>
        <taxon>Magnoliopsida</taxon>
        <taxon>eudicotyledons</taxon>
        <taxon>Gunneridae</taxon>
        <taxon>Pentapetalae</taxon>
        <taxon>rosids</taxon>
        <taxon>malvids</taxon>
        <taxon>Malvales</taxon>
        <taxon>Dipterocarpaceae</taxon>
        <taxon>Rubroshorea</taxon>
    </lineage>
</organism>
<evidence type="ECO:0000313" key="3">
    <source>
        <dbReference type="Proteomes" id="UP001054252"/>
    </source>
</evidence>
<proteinExistence type="predicted"/>
<dbReference type="EMBL" id="BPVZ01000253">
    <property type="protein sequence ID" value="GKV48322.1"/>
    <property type="molecule type" value="Genomic_DNA"/>
</dbReference>
<feature type="region of interest" description="Disordered" evidence="1">
    <location>
        <begin position="299"/>
        <end position="339"/>
    </location>
</feature>
<comment type="caution">
    <text evidence="2">The sequence shown here is derived from an EMBL/GenBank/DDBJ whole genome shotgun (WGS) entry which is preliminary data.</text>
</comment>
<evidence type="ECO:0000313" key="2">
    <source>
        <dbReference type="EMBL" id="GKV48322.1"/>
    </source>
</evidence>
<dbReference type="Proteomes" id="UP001054252">
    <property type="component" value="Unassembled WGS sequence"/>
</dbReference>